<gene>
    <name evidence="2" type="ORF">GCM10009547_13760</name>
</gene>
<dbReference type="Proteomes" id="UP001500957">
    <property type="component" value="Unassembled WGS sequence"/>
</dbReference>
<sequence length="387" mass="41344">MARFLLVVPPLTGHILPLVAVSAELSARGHDVAWAGNSSYLASVLPPDATVFAVDDEFPGEPLSSRLERWRGLRAATAFRFFWEDFLVPLAQSMVRGVRAAADEFAPDVMLVDQQALAGAIVARERNLPWATSASTTAELTGQYETMPKLTEWADERMADLQAEFGLTPPVDLRFSPELILCYSTEGLLRPPNPLGAHIAMVGPAFGGRGPGPEFDFSWFDPARKHLLISLGTVNRDSGDRFFAVAMEALGTLVDEVQAVVVAPPAGLNPPPNVLVAERVPQLDLLPHLDAVVCHAGHNTTCEALAHRLPLVVAPIRDDQPAVASQVTECGAGIRVKFGRVSAAELRDAIVAVLTDPSYRTAAAAIAEEFEAAGGAPAAADRLEKLT</sequence>
<dbReference type="CDD" id="cd03784">
    <property type="entry name" value="GT1_Gtf-like"/>
    <property type="match status" value="1"/>
</dbReference>
<name>A0ABN1GJY7_9ACTN</name>
<comment type="caution">
    <text evidence="2">The sequence shown here is derived from an EMBL/GenBank/DDBJ whole genome shotgun (WGS) entry which is preliminary data.</text>
</comment>
<evidence type="ECO:0000313" key="2">
    <source>
        <dbReference type="EMBL" id="GAA0613113.1"/>
    </source>
</evidence>
<feature type="domain" description="Erythromycin biosynthesis protein CIII-like C-terminal" evidence="1">
    <location>
        <begin position="269"/>
        <end position="373"/>
    </location>
</feature>
<dbReference type="InterPro" id="IPR050426">
    <property type="entry name" value="Glycosyltransferase_28"/>
</dbReference>
<reference evidence="2 3" key="1">
    <citation type="journal article" date="2019" name="Int. J. Syst. Evol. Microbiol.">
        <title>The Global Catalogue of Microorganisms (GCM) 10K type strain sequencing project: providing services to taxonomists for standard genome sequencing and annotation.</title>
        <authorList>
            <consortium name="The Broad Institute Genomics Platform"/>
            <consortium name="The Broad Institute Genome Sequencing Center for Infectious Disease"/>
            <person name="Wu L."/>
            <person name="Ma J."/>
        </authorList>
    </citation>
    <scope>NUCLEOTIDE SEQUENCE [LARGE SCALE GENOMIC DNA]</scope>
    <source>
        <strain evidence="2 3">JCM 10671</strain>
    </source>
</reference>
<keyword evidence="3" id="KW-1185">Reference proteome</keyword>
<dbReference type="PANTHER" id="PTHR48050">
    <property type="entry name" value="STEROL 3-BETA-GLUCOSYLTRANSFERASE"/>
    <property type="match status" value="1"/>
</dbReference>
<dbReference type="Pfam" id="PF06722">
    <property type="entry name" value="EryCIII-like_C"/>
    <property type="match status" value="1"/>
</dbReference>
<organism evidence="2 3">
    <name type="scientific">Sporichthya brevicatena</name>
    <dbReference type="NCBI Taxonomy" id="171442"/>
    <lineage>
        <taxon>Bacteria</taxon>
        <taxon>Bacillati</taxon>
        <taxon>Actinomycetota</taxon>
        <taxon>Actinomycetes</taxon>
        <taxon>Sporichthyales</taxon>
        <taxon>Sporichthyaceae</taxon>
        <taxon>Sporichthya</taxon>
    </lineage>
</organism>
<evidence type="ECO:0000259" key="1">
    <source>
        <dbReference type="Pfam" id="PF06722"/>
    </source>
</evidence>
<dbReference type="PANTHER" id="PTHR48050:SF13">
    <property type="entry name" value="STEROL 3-BETA-GLUCOSYLTRANSFERASE UGT80A2"/>
    <property type="match status" value="1"/>
</dbReference>
<evidence type="ECO:0000313" key="3">
    <source>
        <dbReference type="Proteomes" id="UP001500957"/>
    </source>
</evidence>
<dbReference type="SUPFAM" id="SSF53756">
    <property type="entry name" value="UDP-Glycosyltransferase/glycogen phosphorylase"/>
    <property type="match status" value="1"/>
</dbReference>
<dbReference type="EMBL" id="BAAAHE010000010">
    <property type="protein sequence ID" value="GAA0613113.1"/>
    <property type="molecule type" value="Genomic_DNA"/>
</dbReference>
<dbReference type="Gene3D" id="3.40.50.2000">
    <property type="entry name" value="Glycogen Phosphorylase B"/>
    <property type="match status" value="2"/>
</dbReference>
<dbReference type="InterPro" id="IPR002213">
    <property type="entry name" value="UDP_glucos_trans"/>
</dbReference>
<accession>A0ABN1GJY7</accession>
<dbReference type="InterPro" id="IPR010610">
    <property type="entry name" value="EryCIII-like_C"/>
</dbReference>
<proteinExistence type="predicted"/>
<dbReference type="RefSeq" id="WP_344602998.1">
    <property type="nucleotide sequence ID" value="NZ_BAAAHE010000010.1"/>
</dbReference>
<protein>
    <submittedName>
        <fullName evidence="2">Glycosyltransferase</fullName>
    </submittedName>
</protein>